<dbReference type="OrthoDB" id="47942at2759"/>
<dbReference type="Pfam" id="PF17784">
    <property type="entry name" value="Sulfotransfer_4"/>
    <property type="match status" value="1"/>
</dbReference>
<evidence type="ECO:0000256" key="1">
    <source>
        <dbReference type="SAM" id="MobiDB-lite"/>
    </source>
</evidence>
<dbReference type="OMA" id="WHTANIR"/>
<gene>
    <name evidence="3" type="ORF">PHATRDRAFT_43602</name>
</gene>
<dbReference type="SUPFAM" id="SSF52540">
    <property type="entry name" value="P-loop containing nucleoside triphosphate hydrolases"/>
    <property type="match status" value="1"/>
</dbReference>
<sequence length="302" mass="34552">MLGIRRLEIAVVGIFSFYIGLTMYFHSRLYRQANHSSPGFFFVQQASPHNKGQFKKDKRRQRRRKKRSWDPGLDGLGGLPVPLNINLPIFSPSLPKSGTTSLWQYFNCGGHASSHQWVKSNETYSMQSGQCIRQNVLKGRPPFEGCGGYEVYTDTGYANFLPPSPGQLFTPVSCYYPSVDALEEIYQHYPNSTVVMVVRDTNSWYKSMTEWGEGSLLKRWKLCNATGFPSMNAEPKDFLKFYEWHTANIRRFAKAHPTMKYVEVRLESNETGGILEREIGIPRKCWAKCTPASKFCQPTKQS</sequence>
<dbReference type="eggNOG" id="ENOG502SV1S">
    <property type="taxonomic scope" value="Eukaryota"/>
</dbReference>
<dbReference type="RefSeq" id="XP_002177723.1">
    <property type="nucleotide sequence ID" value="XM_002177687.1"/>
</dbReference>
<name>B7FST9_PHATC</name>
<dbReference type="KEGG" id="pti:PHATRDRAFT_43602"/>
<evidence type="ECO:0000313" key="3">
    <source>
        <dbReference type="EMBL" id="EEC50537.1"/>
    </source>
</evidence>
<dbReference type="PANTHER" id="PTHR36978:SF4">
    <property type="entry name" value="P-LOOP CONTAINING NUCLEOSIDE TRIPHOSPHATE HYDROLASE PROTEIN"/>
    <property type="match status" value="1"/>
</dbReference>
<reference evidence="4" key="2">
    <citation type="submission" date="2008-08" db="EMBL/GenBank/DDBJ databases">
        <authorList>
            <consortium name="Diatom Consortium"/>
            <person name="Grigoriev I."/>
            <person name="Grimwood J."/>
            <person name="Kuo A."/>
            <person name="Otillar R.P."/>
            <person name="Salamov A."/>
            <person name="Detter J.C."/>
            <person name="Lindquist E."/>
            <person name="Shapiro H."/>
            <person name="Lucas S."/>
            <person name="Glavina del Rio T."/>
            <person name="Pitluck S."/>
            <person name="Rokhsar D."/>
            <person name="Bowler C."/>
        </authorList>
    </citation>
    <scope>GENOME REANNOTATION</scope>
    <source>
        <strain evidence="4">CCAP 1055/1</strain>
    </source>
</reference>
<protein>
    <recommendedName>
        <fullName evidence="5">Sulfotransferase</fullName>
    </recommendedName>
</protein>
<keyword evidence="2" id="KW-0812">Transmembrane</keyword>
<dbReference type="Gene3D" id="3.40.50.300">
    <property type="entry name" value="P-loop containing nucleotide triphosphate hydrolases"/>
    <property type="match status" value="1"/>
</dbReference>
<dbReference type="Proteomes" id="UP000000759">
    <property type="component" value="Chromosome 2"/>
</dbReference>
<dbReference type="PaxDb" id="2850-Phatr43602"/>
<dbReference type="InterPro" id="IPR027417">
    <property type="entry name" value="P-loop_NTPase"/>
</dbReference>
<dbReference type="EMBL" id="CM000606">
    <property type="protein sequence ID" value="EEC50537.1"/>
    <property type="molecule type" value="Genomic_DNA"/>
</dbReference>
<accession>B7FST9</accession>
<proteinExistence type="predicted"/>
<evidence type="ECO:0000256" key="2">
    <source>
        <dbReference type="SAM" id="Phobius"/>
    </source>
</evidence>
<keyword evidence="2" id="KW-1133">Transmembrane helix</keyword>
<dbReference type="PANTHER" id="PTHR36978">
    <property type="entry name" value="P-LOOP CONTAINING NUCLEOTIDE TRIPHOSPHATE HYDROLASE"/>
    <property type="match status" value="1"/>
</dbReference>
<dbReference type="InterPro" id="IPR040632">
    <property type="entry name" value="Sulfotransfer_4"/>
</dbReference>
<keyword evidence="2" id="KW-0472">Membrane</keyword>
<feature type="transmembrane region" description="Helical" evidence="2">
    <location>
        <begin position="7"/>
        <end position="26"/>
    </location>
</feature>
<dbReference type="AlphaFoldDB" id="B7FST9"/>
<evidence type="ECO:0000313" key="4">
    <source>
        <dbReference type="Proteomes" id="UP000000759"/>
    </source>
</evidence>
<dbReference type="InParanoid" id="B7FST9"/>
<keyword evidence="4" id="KW-1185">Reference proteome</keyword>
<feature type="compositionally biased region" description="Basic residues" evidence="1">
    <location>
        <begin position="52"/>
        <end position="67"/>
    </location>
</feature>
<dbReference type="GeneID" id="7197328"/>
<evidence type="ECO:0008006" key="5">
    <source>
        <dbReference type="Google" id="ProtNLM"/>
    </source>
</evidence>
<feature type="region of interest" description="Disordered" evidence="1">
    <location>
        <begin position="48"/>
        <end position="73"/>
    </location>
</feature>
<organism evidence="3 4">
    <name type="scientific">Phaeodactylum tricornutum (strain CCAP 1055/1)</name>
    <dbReference type="NCBI Taxonomy" id="556484"/>
    <lineage>
        <taxon>Eukaryota</taxon>
        <taxon>Sar</taxon>
        <taxon>Stramenopiles</taxon>
        <taxon>Ochrophyta</taxon>
        <taxon>Bacillariophyta</taxon>
        <taxon>Bacillariophyceae</taxon>
        <taxon>Bacillariophycidae</taxon>
        <taxon>Naviculales</taxon>
        <taxon>Phaeodactylaceae</taxon>
        <taxon>Phaeodactylum</taxon>
    </lineage>
</organism>
<dbReference type="HOGENOM" id="CLU_922763_0_0_1"/>
<reference evidence="3 4" key="1">
    <citation type="journal article" date="2008" name="Nature">
        <title>The Phaeodactylum genome reveals the evolutionary history of diatom genomes.</title>
        <authorList>
            <person name="Bowler C."/>
            <person name="Allen A.E."/>
            <person name="Badger J.H."/>
            <person name="Grimwood J."/>
            <person name="Jabbari K."/>
            <person name="Kuo A."/>
            <person name="Maheswari U."/>
            <person name="Martens C."/>
            <person name="Maumus F."/>
            <person name="Otillar R.P."/>
            <person name="Rayko E."/>
            <person name="Salamov A."/>
            <person name="Vandepoele K."/>
            <person name="Beszteri B."/>
            <person name="Gruber A."/>
            <person name="Heijde M."/>
            <person name="Katinka M."/>
            <person name="Mock T."/>
            <person name="Valentin K."/>
            <person name="Verret F."/>
            <person name="Berges J.A."/>
            <person name="Brownlee C."/>
            <person name="Cadoret J.P."/>
            <person name="Chiovitti A."/>
            <person name="Choi C.J."/>
            <person name="Coesel S."/>
            <person name="De Martino A."/>
            <person name="Detter J.C."/>
            <person name="Durkin C."/>
            <person name="Falciatore A."/>
            <person name="Fournet J."/>
            <person name="Haruta M."/>
            <person name="Huysman M.J."/>
            <person name="Jenkins B.D."/>
            <person name="Jiroutova K."/>
            <person name="Jorgensen R.E."/>
            <person name="Joubert Y."/>
            <person name="Kaplan A."/>
            <person name="Kroger N."/>
            <person name="Kroth P.G."/>
            <person name="La Roche J."/>
            <person name="Lindquist E."/>
            <person name="Lommer M."/>
            <person name="Martin-Jezequel V."/>
            <person name="Lopez P.J."/>
            <person name="Lucas S."/>
            <person name="Mangogna M."/>
            <person name="McGinnis K."/>
            <person name="Medlin L.K."/>
            <person name="Montsant A."/>
            <person name="Oudot-Le Secq M.P."/>
            <person name="Napoli C."/>
            <person name="Obornik M."/>
            <person name="Parker M.S."/>
            <person name="Petit J.L."/>
            <person name="Porcel B.M."/>
            <person name="Poulsen N."/>
            <person name="Robison M."/>
            <person name="Rychlewski L."/>
            <person name="Rynearson T.A."/>
            <person name="Schmutz J."/>
            <person name="Shapiro H."/>
            <person name="Siaut M."/>
            <person name="Stanley M."/>
            <person name="Sussman M.R."/>
            <person name="Taylor A.R."/>
            <person name="Vardi A."/>
            <person name="von Dassow P."/>
            <person name="Vyverman W."/>
            <person name="Willis A."/>
            <person name="Wyrwicz L.S."/>
            <person name="Rokhsar D.S."/>
            <person name="Weissenbach J."/>
            <person name="Armbrust E.V."/>
            <person name="Green B.R."/>
            <person name="Van de Peer Y."/>
            <person name="Grigoriev I.V."/>
        </authorList>
    </citation>
    <scope>NUCLEOTIDE SEQUENCE [LARGE SCALE GENOMIC DNA]</scope>
    <source>
        <strain evidence="3 4">CCAP 1055/1</strain>
    </source>
</reference>